<name>A0A6J2TWA1_DROLE</name>
<evidence type="ECO:0000259" key="6">
    <source>
        <dbReference type="Pfam" id="PF12253"/>
    </source>
</evidence>
<sequence>MSAGLVKTPTVGRGKDVNSPNGSSSKKLVQTRLPFKLITPAAPLTPSTASASTAAAETTSAAASEPVVIVLDDDEALVKEPRKRKLSYGSDKERSTIPAAESANDQQLRRSNSKENLIEGVMVVAKTVSKKPKASEAGDDGVIELTEEGDDNNDEAEAVNGNKSKCVAGHSPLIQIKLPLKKKRTKRTKSSRKTDETPDLQAVKAAEQSYSSDDIEATAVELNPRKRAKVVQVESVPAKPEAMEIDEPVMDNENGNPAPKDLEKETNDQAKSVSQPESQIITESESKSKTDGENFYSSDEKSTSEAKTDGQVQSDAEVVHLDSNDEEKTSDSDSKSNGEQSSTDMEVETDTLNKTASDIQEVSGIKSKLTTEGTDAPSSKNLTPKQQKLLEQRKKAREEKERKLQEERMQKQQEREEREQAKKREREQKEEQRRKEREEKEEQKRKEREERERKRQAEVDSKMEEKRKRNEAKEEVQRKKDEERRRKEQEKEEAREKEELKKKRAAESFSKFFVQKQPKPSQDNICDHEQSSCDSGNSQLERKLTFRLAFRPFQVKGDMLLAPVLRSTLDEEQRKQLDTLVHHRPQKLEGAGDGDHDDDEEEDIVRRKPPTRAQLYLSELRLGRHKPKHTQRDAALISRPKDDDDEEDVQIVGDLSTPGMPILEEKPKQLPPMRAKYLHFSDNRRPPYYGTWRKRSNLIKARRPFGQDKSHFDYEIDSDCEWEEEEPGESLSASEDEKERESEEEDYEVDNEWFVPHGHLSDEEMQNDGEMEDGNTREAQKAKLQVMQQEFAQEMKKQTKKIKPRLWGPVWLDENGESLLLREVFTQTIDMYGSWQLEPLSLEPPPELAIEEEPMEEKASPLVLDGVLLQQLVRLIHGNSNSKIFLISEYLEYLKTQTDLTLPSKSLLREKFDEYATWKPVELGSQESSNNGNANPNGSGNGGGSSKKLKKPKKRLCWVVNADVLEKFQLTDLTLQNQWQYMLTPKISNADTSLREEKESTPLPDLIGTNESTPQSKTKPGITKFTKSLQELAKSQTSSSPTSSAASAKPTTVTATSVPKKRGTLLMSVPRDQQFHAPTKNALISQYLKKQSDEAKARKTAAASPTPVDDVVLLSD</sequence>
<dbReference type="Pfam" id="PF12253">
    <property type="entry name" value="CAF1A_dimeriz"/>
    <property type="match status" value="1"/>
</dbReference>
<dbReference type="RefSeq" id="XP_030380801.1">
    <property type="nucleotide sequence ID" value="XM_030524941.1"/>
</dbReference>
<dbReference type="Proteomes" id="UP000504634">
    <property type="component" value="Unplaced"/>
</dbReference>
<dbReference type="OrthoDB" id="79480at2759"/>
<feature type="region of interest" description="Disordered" evidence="5">
    <location>
        <begin position="579"/>
        <end position="607"/>
    </location>
</feature>
<feature type="compositionally biased region" description="Polar residues" evidence="5">
    <location>
        <begin position="338"/>
        <end position="360"/>
    </location>
</feature>
<feature type="domain" description="Chromatin assembly factor 1 subunit A dimerization" evidence="6">
    <location>
        <begin position="676"/>
        <end position="746"/>
    </location>
</feature>
<keyword evidence="7" id="KW-1185">Reference proteome</keyword>
<evidence type="ECO:0000313" key="8">
    <source>
        <dbReference type="RefSeq" id="XP_030380801.1"/>
    </source>
</evidence>
<feature type="compositionally biased region" description="Basic and acidic residues" evidence="5">
    <location>
        <begin position="388"/>
        <end position="501"/>
    </location>
</feature>
<protein>
    <submittedName>
        <fullName evidence="8">Chromatin assembly factor 1 subunit A-A</fullName>
    </submittedName>
</protein>
<feature type="compositionally biased region" description="Basic and acidic residues" evidence="5">
    <location>
        <begin position="317"/>
        <end position="336"/>
    </location>
</feature>
<dbReference type="PANTHER" id="PTHR15272">
    <property type="entry name" value="CHROMATIN ASSEMBLY FACTOR 1 SUBUNIT A CAF-1 SUBUNIT A"/>
    <property type="match status" value="1"/>
</dbReference>
<reference evidence="8" key="1">
    <citation type="submission" date="2025-08" db="UniProtKB">
        <authorList>
            <consortium name="RefSeq"/>
        </authorList>
    </citation>
    <scope>IDENTIFICATION</scope>
    <source>
        <strain evidence="8">11010-0011.00</strain>
        <tissue evidence="8">Whole body</tissue>
    </source>
</reference>
<dbReference type="GeneID" id="115628737"/>
<keyword evidence="4" id="KW-0539">Nucleus</keyword>
<evidence type="ECO:0000313" key="7">
    <source>
        <dbReference type="Proteomes" id="UP000504634"/>
    </source>
</evidence>
<evidence type="ECO:0000256" key="3">
    <source>
        <dbReference type="ARBA" id="ARBA00023204"/>
    </source>
</evidence>
<accession>A0A6J2TWA1</accession>
<feature type="region of interest" description="Disordered" evidence="5">
    <location>
        <begin position="129"/>
        <end position="537"/>
    </location>
</feature>
<gene>
    <name evidence="8" type="primary">LOC115628737</name>
</gene>
<dbReference type="GO" id="GO:0033186">
    <property type="term" value="C:CAF-1 complex"/>
    <property type="evidence" value="ECO:0007669"/>
    <property type="project" value="TreeGrafter"/>
</dbReference>
<dbReference type="AlphaFoldDB" id="A0A6J2TWA1"/>
<evidence type="ECO:0000256" key="2">
    <source>
        <dbReference type="ARBA" id="ARBA00022763"/>
    </source>
</evidence>
<feature type="compositionally biased region" description="Polar residues" evidence="5">
    <location>
        <begin position="368"/>
        <end position="386"/>
    </location>
</feature>
<evidence type="ECO:0000256" key="5">
    <source>
        <dbReference type="SAM" id="MobiDB-lite"/>
    </source>
</evidence>
<feature type="compositionally biased region" description="Low complexity" evidence="5">
    <location>
        <begin position="1033"/>
        <end position="1058"/>
    </location>
</feature>
<feature type="region of interest" description="Disordered" evidence="5">
    <location>
        <begin position="720"/>
        <end position="748"/>
    </location>
</feature>
<feature type="region of interest" description="Disordered" evidence="5">
    <location>
        <begin position="923"/>
        <end position="949"/>
    </location>
</feature>
<proteinExistence type="predicted"/>
<dbReference type="CTD" id="31801"/>
<evidence type="ECO:0000256" key="4">
    <source>
        <dbReference type="ARBA" id="ARBA00023242"/>
    </source>
</evidence>
<dbReference type="GO" id="GO:0005634">
    <property type="term" value="C:nucleus"/>
    <property type="evidence" value="ECO:0007669"/>
    <property type="project" value="UniProtKB-SubCell"/>
</dbReference>
<feature type="compositionally biased region" description="Basic and acidic residues" evidence="5">
    <location>
        <begin position="284"/>
        <end position="308"/>
    </location>
</feature>
<keyword evidence="3" id="KW-0234">DNA repair</keyword>
<feature type="compositionally biased region" description="Acidic residues" evidence="5">
    <location>
        <begin position="720"/>
        <end position="734"/>
    </location>
</feature>
<feature type="compositionally biased region" description="Polar residues" evidence="5">
    <location>
        <begin position="269"/>
        <end position="283"/>
    </location>
</feature>
<organism evidence="7 8">
    <name type="scientific">Drosophila lebanonensis</name>
    <name type="common">Fruit fly</name>
    <name type="synonym">Scaptodrosophila lebanonensis</name>
    <dbReference type="NCBI Taxonomy" id="7225"/>
    <lineage>
        <taxon>Eukaryota</taxon>
        <taxon>Metazoa</taxon>
        <taxon>Ecdysozoa</taxon>
        <taxon>Arthropoda</taxon>
        <taxon>Hexapoda</taxon>
        <taxon>Insecta</taxon>
        <taxon>Pterygota</taxon>
        <taxon>Neoptera</taxon>
        <taxon>Endopterygota</taxon>
        <taxon>Diptera</taxon>
        <taxon>Brachycera</taxon>
        <taxon>Muscomorpha</taxon>
        <taxon>Ephydroidea</taxon>
        <taxon>Drosophilidae</taxon>
        <taxon>Scaptodrosophila</taxon>
    </lineage>
</organism>
<keyword evidence="2" id="KW-0227">DNA damage</keyword>
<comment type="subcellular location">
    <subcellularLocation>
        <location evidence="1">Nucleus</location>
    </subcellularLocation>
</comment>
<feature type="compositionally biased region" description="Polar residues" evidence="5">
    <location>
        <begin position="18"/>
        <end position="28"/>
    </location>
</feature>
<feature type="region of interest" description="Disordered" evidence="5">
    <location>
        <begin position="992"/>
        <end position="1064"/>
    </location>
</feature>
<feature type="region of interest" description="Disordered" evidence="5">
    <location>
        <begin position="1090"/>
        <end position="1116"/>
    </location>
</feature>
<dbReference type="GO" id="GO:0006281">
    <property type="term" value="P:DNA repair"/>
    <property type="evidence" value="ECO:0007669"/>
    <property type="project" value="UniProtKB-KW"/>
</dbReference>
<feature type="compositionally biased region" description="Low complexity" evidence="5">
    <location>
        <begin position="39"/>
        <end position="63"/>
    </location>
</feature>
<feature type="region of interest" description="Disordered" evidence="5">
    <location>
        <begin position="81"/>
        <end position="115"/>
    </location>
</feature>
<evidence type="ECO:0000256" key="1">
    <source>
        <dbReference type="ARBA" id="ARBA00004123"/>
    </source>
</evidence>
<feature type="compositionally biased region" description="Acidic residues" evidence="5">
    <location>
        <begin position="137"/>
        <end position="157"/>
    </location>
</feature>
<dbReference type="GO" id="GO:0006334">
    <property type="term" value="P:nucleosome assembly"/>
    <property type="evidence" value="ECO:0007669"/>
    <property type="project" value="TreeGrafter"/>
</dbReference>
<dbReference type="PANTHER" id="PTHR15272:SF0">
    <property type="entry name" value="CHROMATIN ASSEMBLY FACTOR 1 SUBUNIT A"/>
    <property type="match status" value="1"/>
</dbReference>
<feature type="compositionally biased region" description="Polar residues" evidence="5">
    <location>
        <begin position="1009"/>
        <end position="1018"/>
    </location>
</feature>
<feature type="compositionally biased region" description="Basic residues" evidence="5">
    <location>
        <begin position="179"/>
        <end position="191"/>
    </location>
</feature>
<dbReference type="InterPro" id="IPR022043">
    <property type="entry name" value="CAF1A_DD"/>
</dbReference>
<feature type="compositionally biased region" description="Low complexity" evidence="5">
    <location>
        <begin position="928"/>
        <end position="938"/>
    </location>
</feature>
<feature type="region of interest" description="Disordered" evidence="5">
    <location>
        <begin position="1"/>
        <end position="63"/>
    </location>
</feature>